<evidence type="ECO:0000256" key="3">
    <source>
        <dbReference type="ARBA" id="ARBA00022487"/>
    </source>
</evidence>
<dbReference type="Proteomes" id="UP001408356">
    <property type="component" value="Unassembled WGS sequence"/>
</dbReference>
<protein>
    <recommendedName>
        <fullName evidence="2">cutinase</fullName>
        <ecNumber evidence="2">3.1.1.74</ecNumber>
    </recommendedName>
</protein>
<organism evidence="9 10">
    <name type="scientific">Seiridium unicorne</name>
    <dbReference type="NCBI Taxonomy" id="138068"/>
    <lineage>
        <taxon>Eukaryota</taxon>
        <taxon>Fungi</taxon>
        <taxon>Dikarya</taxon>
        <taxon>Ascomycota</taxon>
        <taxon>Pezizomycotina</taxon>
        <taxon>Sordariomycetes</taxon>
        <taxon>Xylariomycetidae</taxon>
        <taxon>Amphisphaeriales</taxon>
        <taxon>Sporocadaceae</taxon>
        <taxon>Seiridium</taxon>
    </lineage>
</organism>
<dbReference type="PANTHER" id="PTHR48250">
    <property type="entry name" value="CUTINASE 2-RELATED"/>
    <property type="match status" value="1"/>
</dbReference>
<dbReference type="Gene3D" id="3.40.50.1820">
    <property type="entry name" value="alpha/beta hydrolase"/>
    <property type="match status" value="1"/>
</dbReference>
<dbReference type="InterPro" id="IPR029058">
    <property type="entry name" value="AB_hydrolase_fold"/>
</dbReference>
<dbReference type="Pfam" id="PF01083">
    <property type="entry name" value="Cutinase"/>
    <property type="match status" value="1"/>
</dbReference>
<dbReference type="SMART" id="SM01110">
    <property type="entry name" value="Cutinase"/>
    <property type="match status" value="1"/>
</dbReference>
<gene>
    <name evidence="9" type="ORF">SUNI508_12494</name>
</gene>
<dbReference type="EC" id="3.1.1.74" evidence="2"/>
<evidence type="ECO:0000256" key="7">
    <source>
        <dbReference type="ARBA" id="ARBA00034045"/>
    </source>
</evidence>
<evidence type="ECO:0000256" key="2">
    <source>
        <dbReference type="ARBA" id="ARBA00013095"/>
    </source>
</evidence>
<dbReference type="InterPro" id="IPR011150">
    <property type="entry name" value="Cutinase_monf"/>
</dbReference>
<feature type="chain" id="PRO_5046111694" description="cutinase" evidence="8">
    <location>
        <begin position="18"/>
        <end position="220"/>
    </location>
</feature>
<evidence type="ECO:0000256" key="1">
    <source>
        <dbReference type="ARBA" id="ARBA00007534"/>
    </source>
</evidence>
<dbReference type="SUPFAM" id="SSF53474">
    <property type="entry name" value="alpha/beta-Hydrolases"/>
    <property type="match status" value="1"/>
</dbReference>
<evidence type="ECO:0000256" key="4">
    <source>
        <dbReference type="ARBA" id="ARBA00022729"/>
    </source>
</evidence>
<dbReference type="EMBL" id="JARVKF010000003">
    <property type="protein sequence ID" value="KAK9426223.1"/>
    <property type="molecule type" value="Genomic_DNA"/>
</dbReference>
<evidence type="ECO:0000256" key="5">
    <source>
        <dbReference type="ARBA" id="ARBA00022801"/>
    </source>
</evidence>
<keyword evidence="3" id="KW-0719">Serine esterase</keyword>
<evidence type="ECO:0000256" key="6">
    <source>
        <dbReference type="ARBA" id="ARBA00023157"/>
    </source>
</evidence>
<keyword evidence="5" id="KW-0378">Hydrolase</keyword>
<keyword evidence="10" id="KW-1185">Reference proteome</keyword>
<proteinExistence type="inferred from homology"/>
<keyword evidence="6" id="KW-1015">Disulfide bond</keyword>
<comment type="catalytic activity">
    <reaction evidence="7">
        <text>cutin + H2O = cutin monomers.</text>
        <dbReference type="EC" id="3.1.1.74"/>
    </reaction>
</comment>
<comment type="caution">
    <text evidence="9">The sequence shown here is derived from an EMBL/GenBank/DDBJ whole genome shotgun (WGS) entry which is preliminary data.</text>
</comment>
<accession>A0ABR2VHY5</accession>
<evidence type="ECO:0000313" key="9">
    <source>
        <dbReference type="EMBL" id="KAK9426223.1"/>
    </source>
</evidence>
<dbReference type="PROSITE" id="PS51257">
    <property type="entry name" value="PROKAR_LIPOPROTEIN"/>
    <property type="match status" value="1"/>
</dbReference>
<name>A0ABR2VHY5_9PEZI</name>
<evidence type="ECO:0000313" key="10">
    <source>
        <dbReference type="Proteomes" id="UP001408356"/>
    </source>
</evidence>
<dbReference type="InterPro" id="IPR000675">
    <property type="entry name" value="Cutinase/axe"/>
</dbReference>
<feature type="signal peptide" evidence="8">
    <location>
        <begin position="1"/>
        <end position="17"/>
    </location>
</feature>
<keyword evidence="4 8" id="KW-0732">Signal</keyword>
<reference evidence="9 10" key="1">
    <citation type="journal article" date="2024" name="J. Plant Pathol.">
        <title>Sequence and assembly of the genome of Seiridium unicorne, isolate CBS 538.82, causal agent of cypress canker disease.</title>
        <authorList>
            <person name="Scali E."/>
            <person name="Rocca G.D."/>
            <person name="Danti R."/>
            <person name="Garbelotto M."/>
            <person name="Barberini S."/>
            <person name="Baroncelli R."/>
            <person name="Emiliani G."/>
        </authorList>
    </citation>
    <scope>NUCLEOTIDE SEQUENCE [LARGE SCALE GENOMIC DNA]</scope>
    <source>
        <strain evidence="9 10">BM-138-508</strain>
    </source>
</reference>
<comment type="similarity">
    <text evidence="1">Belongs to the cutinase family.</text>
</comment>
<dbReference type="PANTHER" id="PTHR48250:SF2">
    <property type="entry name" value="CUTINASE"/>
    <property type="match status" value="1"/>
</dbReference>
<sequence>MKFLALSVAFLAALAVAVPSPQTGSASCKKYTLLFARGTSESGTLGTIVGPGLQKSVESALGADQVTTTGDEQLTKGIKGITYPADSAGITSEASGSGPGSQAMTKAAQQALSSCPQTKVILTGYSQGAMVVHNSAKQLGSQVSAVGAAVTFGDPFKTQLPTGIAAAKFHTFCASGDSVCGSTGTCAGTGGCASQSTSGHLGYGADVSTAASFIKSALGA</sequence>
<evidence type="ECO:0000256" key="8">
    <source>
        <dbReference type="SAM" id="SignalP"/>
    </source>
</evidence>